<keyword evidence="2" id="KW-1133">Transmembrane helix</keyword>
<sequence>MAHSLDRGGVSRGGGAVRCLLFFVVFMLVCYFVRPPSIREESNAAMLASCPPCVCDCSRESILTMPFDCGNNDLEMSEEMGKDIVALLSEEITLQKNVTSDSSEHTQALIMSTNRVSAQYQNEAAKCNARVEACEEARERAEAMLREELKLSAVWEARTRENGWNE</sequence>
<evidence type="ECO:0000313" key="3">
    <source>
        <dbReference type="EMBL" id="GAA0185043.1"/>
    </source>
</evidence>
<dbReference type="PANTHER" id="PTHR32254">
    <property type="entry name" value="EXPRESSED PROTEIN"/>
    <property type="match status" value="1"/>
</dbReference>
<organism evidence="3 4">
    <name type="scientific">Lithospermum erythrorhizon</name>
    <name type="common">Purple gromwell</name>
    <name type="synonym">Lithospermum officinale var. erythrorhizon</name>
    <dbReference type="NCBI Taxonomy" id="34254"/>
    <lineage>
        <taxon>Eukaryota</taxon>
        <taxon>Viridiplantae</taxon>
        <taxon>Streptophyta</taxon>
        <taxon>Embryophyta</taxon>
        <taxon>Tracheophyta</taxon>
        <taxon>Spermatophyta</taxon>
        <taxon>Magnoliopsida</taxon>
        <taxon>eudicotyledons</taxon>
        <taxon>Gunneridae</taxon>
        <taxon>Pentapetalae</taxon>
        <taxon>asterids</taxon>
        <taxon>lamiids</taxon>
        <taxon>Boraginales</taxon>
        <taxon>Boraginaceae</taxon>
        <taxon>Boraginoideae</taxon>
        <taxon>Lithospermeae</taxon>
        <taxon>Lithospermum</taxon>
    </lineage>
</organism>
<dbReference type="PANTHER" id="PTHR32254:SF6">
    <property type="entry name" value="DUF1068 DOMAIN-CONTAINING PROTEIN"/>
    <property type="match status" value="1"/>
</dbReference>
<evidence type="ECO:0000256" key="2">
    <source>
        <dbReference type="SAM" id="Phobius"/>
    </source>
</evidence>
<keyword evidence="4" id="KW-1185">Reference proteome</keyword>
<keyword evidence="1" id="KW-0175">Coiled coil</keyword>
<feature type="transmembrane region" description="Helical" evidence="2">
    <location>
        <begin position="15"/>
        <end position="33"/>
    </location>
</feature>
<keyword evidence="2" id="KW-0472">Membrane</keyword>
<dbReference type="Pfam" id="PF06364">
    <property type="entry name" value="DUF1068"/>
    <property type="match status" value="1"/>
</dbReference>
<proteinExistence type="predicted"/>
<feature type="coiled-coil region" evidence="1">
    <location>
        <begin position="117"/>
        <end position="151"/>
    </location>
</feature>
<evidence type="ECO:0000256" key="1">
    <source>
        <dbReference type="SAM" id="Coils"/>
    </source>
</evidence>
<evidence type="ECO:0000313" key="4">
    <source>
        <dbReference type="Proteomes" id="UP001454036"/>
    </source>
</evidence>
<dbReference type="InterPro" id="IPR010471">
    <property type="entry name" value="DUF1068"/>
</dbReference>
<reference evidence="3 4" key="1">
    <citation type="submission" date="2024-01" db="EMBL/GenBank/DDBJ databases">
        <title>The complete chloroplast genome sequence of Lithospermum erythrorhizon: insights into the phylogenetic relationship among Boraginaceae species and the maternal lineages of purple gromwells.</title>
        <authorList>
            <person name="Okada T."/>
            <person name="Watanabe K."/>
        </authorList>
    </citation>
    <scope>NUCLEOTIDE SEQUENCE [LARGE SCALE GENOMIC DNA]</scope>
</reference>
<accession>A0AAV3RTK8</accession>
<name>A0AAV3RTK8_LITER</name>
<gene>
    <name evidence="3" type="ORF">LIER_32331</name>
</gene>
<protein>
    <submittedName>
        <fullName evidence="3">Uncharacterized protein</fullName>
    </submittedName>
</protein>
<comment type="caution">
    <text evidence="3">The sequence shown here is derived from an EMBL/GenBank/DDBJ whole genome shotgun (WGS) entry which is preliminary data.</text>
</comment>
<dbReference type="Proteomes" id="UP001454036">
    <property type="component" value="Unassembled WGS sequence"/>
</dbReference>
<dbReference type="AlphaFoldDB" id="A0AAV3RTK8"/>
<dbReference type="EMBL" id="BAABME010012373">
    <property type="protein sequence ID" value="GAA0185043.1"/>
    <property type="molecule type" value="Genomic_DNA"/>
</dbReference>
<keyword evidence="2" id="KW-0812">Transmembrane</keyword>